<name>A0A7W7Z3Q3_9BRAD</name>
<organism evidence="1 2">
    <name type="scientific">Rhodopseudomonas rhenobacensis</name>
    <dbReference type="NCBI Taxonomy" id="87461"/>
    <lineage>
        <taxon>Bacteria</taxon>
        <taxon>Pseudomonadati</taxon>
        <taxon>Pseudomonadota</taxon>
        <taxon>Alphaproteobacteria</taxon>
        <taxon>Hyphomicrobiales</taxon>
        <taxon>Nitrobacteraceae</taxon>
        <taxon>Rhodopseudomonas</taxon>
    </lineage>
</organism>
<dbReference type="AlphaFoldDB" id="A0A7W7Z3Q3"/>
<keyword evidence="2" id="KW-1185">Reference proteome</keyword>
<protein>
    <submittedName>
        <fullName evidence="1">Uncharacterized protein</fullName>
    </submittedName>
</protein>
<accession>A0A7W7Z3Q3</accession>
<evidence type="ECO:0000313" key="1">
    <source>
        <dbReference type="EMBL" id="MBB5047097.1"/>
    </source>
</evidence>
<comment type="caution">
    <text evidence="1">The sequence shown here is derived from an EMBL/GenBank/DDBJ whole genome shotgun (WGS) entry which is preliminary data.</text>
</comment>
<proteinExistence type="predicted"/>
<dbReference type="EMBL" id="JACHIH010000008">
    <property type="protein sequence ID" value="MBB5047097.1"/>
    <property type="molecule type" value="Genomic_DNA"/>
</dbReference>
<gene>
    <name evidence="1" type="ORF">HNR60_001849</name>
</gene>
<sequence>MLLTRSSDQIRSEKASNGVACNDCSCCDAALSFRCLNCERAERASHASAAASSNELRLWISSGLYPPR</sequence>
<reference evidence="1 2" key="1">
    <citation type="submission" date="2020-08" db="EMBL/GenBank/DDBJ databases">
        <title>Genomic Encyclopedia of Type Strains, Phase IV (KMG-IV): sequencing the most valuable type-strain genomes for metagenomic binning, comparative biology and taxonomic classification.</title>
        <authorList>
            <person name="Goeker M."/>
        </authorList>
    </citation>
    <scope>NUCLEOTIDE SEQUENCE [LARGE SCALE GENOMIC DNA]</scope>
    <source>
        <strain evidence="1 2">DSM 12706</strain>
    </source>
</reference>
<dbReference type="Proteomes" id="UP000542353">
    <property type="component" value="Unassembled WGS sequence"/>
</dbReference>
<evidence type="ECO:0000313" key="2">
    <source>
        <dbReference type="Proteomes" id="UP000542353"/>
    </source>
</evidence>